<evidence type="ECO:0000313" key="2">
    <source>
        <dbReference type="Proteomes" id="UP000324800"/>
    </source>
</evidence>
<dbReference type="AlphaFoldDB" id="A0A5J4TEN9"/>
<organism evidence="1 2">
    <name type="scientific">Streblomastix strix</name>
    <dbReference type="NCBI Taxonomy" id="222440"/>
    <lineage>
        <taxon>Eukaryota</taxon>
        <taxon>Metamonada</taxon>
        <taxon>Preaxostyla</taxon>
        <taxon>Oxymonadida</taxon>
        <taxon>Streblomastigidae</taxon>
        <taxon>Streblomastix</taxon>
    </lineage>
</organism>
<gene>
    <name evidence="1" type="ORF">EZS28_048080</name>
</gene>
<proteinExistence type="predicted"/>
<name>A0A5J4TEN9_9EUKA</name>
<reference evidence="1 2" key="1">
    <citation type="submission" date="2019-03" db="EMBL/GenBank/DDBJ databases">
        <title>Single cell metagenomics reveals metabolic interactions within the superorganism composed of flagellate Streblomastix strix and complex community of Bacteroidetes bacteria on its surface.</title>
        <authorList>
            <person name="Treitli S.C."/>
            <person name="Kolisko M."/>
            <person name="Husnik F."/>
            <person name="Keeling P."/>
            <person name="Hampl V."/>
        </authorList>
    </citation>
    <scope>NUCLEOTIDE SEQUENCE [LARGE SCALE GENOMIC DNA]</scope>
    <source>
        <strain evidence="1">ST1C</strain>
    </source>
</reference>
<comment type="caution">
    <text evidence="1">The sequence shown here is derived from an EMBL/GenBank/DDBJ whole genome shotgun (WGS) entry which is preliminary data.</text>
</comment>
<sequence>MNFEEFEEELITGFYNPVFCIITRQGSPKAPLCMFNSLFCFLISHSPQGGQKYTGIGGGQGGGSTEWVIGEWMADCEGEL</sequence>
<dbReference type="Proteomes" id="UP000324800">
    <property type="component" value="Unassembled WGS sequence"/>
</dbReference>
<dbReference type="EMBL" id="SNRW01033038">
    <property type="protein sequence ID" value="KAA6356392.1"/>
    <property type="molecule type" value="Genomic_DNA"/>
</dbReference>
<protein>
    <submittedName>
        <fullName evidence="1">Uncharacterized protein</fullName>
    </submittedName>
</protein>
<evidence type="ECO:0000313" key="1">
    <source>
        <dbReference type="EMBL" id="KAA6356392.1"/>
    </source>
</evidence>
<accession>A0A5J4TEN9</accession>